<feature type="region of interest" description="Disordered" evidence="1">
    <location>
        <begin position="1"/>
        <end position="178"/>
    </location>
</feature>
<evidence type="ECO:0000313" key="2">
    <source>
        <dbReference type="EMBL" id="THU49641.1"/>
    </source>
</evidence>
<reference evidence="2 3" key="1">
    <citation type="journal article" date="2019" name="Nat. Plants">
        <title>Genome sequencing of Musa balbisiana reveals subgenome evolution and function divergence in polyploid bananas.</title>
        <authorList>
            <person name="Yao X."/>
        </authorList>
    </citation>
    <scope>NUCLEOTIDE SEQUENCE [LARGE SCALE GENOMIC DNA]</scope>
    <source>
        <strain evidence="3">cv. DH-PKW</strain>
        <tissue evidence="2">Leaves</tissue>
    </source>
</reference>
<gene>
    <name evidence="2" type="ORF">C4D60_Mb06t11670</name>
</gene>
<feature type="compositionally biased region" description="Basic and acidic residues" evidence="1">
    <location>
        <begin position="29"/>
        <end position="48"/>
    </location>
</feature>
<sequence length="178" mass="19157">MAEGETDVEPHSHPQTVKPESNPLPPSKRKPDSEALVEEETKHQKLEVASDPAPPTQDGANEDEPADANGDRNAAVDKGKGVLTAVAKGKGIAVDEEGEEEEEEEDGGDDKDSDDSSDVGSGDEIVGEEDDDSDFVDDPLAEVDLENILPSRTRRREPPPLGAYFDPDQHEDDSEDSE</sequence>
<dbReference type="EMBL" id="PYDT01000009">
    <property type="protein sequence ID" value="THU49641.1"/>
    <property type="molecule type" value="Genomic_DNA"/>
</dbReference>
<dbReference type="AlphaFoldDB" id="A0A4S8IMH7"/>
<name>A0A4S8IMH7_MUSBA</name>
<keyword evidence="3" id="KW-1185">Reference proteome</keyword>
<feature type="compositionally biased region" description="Acidic residues" evidence="1">
    <location>
        <begin position="169"/>
        <end position="178"/>
    </location>
</feature>
<dbReference type="Proteomes" id="UP000317650">
    <property type="component" value="Chromosome 6"/>
</dbReference>
<evidence type="ECO:0000256" key="1">
    <source>
        <dbReference type="SAM" id="MobiDB-lite"/>
    </source>
</evidence>
<comment type="caution">
    <text evidence="2">The sequence shown here is derived from an EMBL/GenBank/DDBJ whole genome shotgun (WGS) entry which is preliminary data.</text>
</comment>
<protein>
    <recommendedName>
        <fullName evidence="4">Histone chaperone domain-containing protein</fullName>
    </recommendedName>
</protein>
<proteinExistence type="predicted"/>
<feature type="compositionally biased region" description="Acidic residues" evidence="1">
    <location>
        <begin position="125"/>
        <end position="145"/>
    </location>
</feature>
<feature type="compositionally biased region" description="Acidic residues" evidence="1">
    <location>
        <begin position="94"/>
        <end position="117"/>
    </location>
</feature>
<dbReference type="PANTHER" id="PTHR36899">
    <property type="entry name" value="OS04G0395700 PROTEIN"/>
    <property type="match status" value="1"/>
</dbReference>
<accession>A0A4S8IMH7</accession>
<evidence type="ECO:0008006" key="4">
    <source>
        <dbReference type="Google" id="ProtNLM"/>
    </source>
</evidence>
<evidence type="ECO:0000313" key="3">
    <source>
        <dbReference type="Proteomes" id="UP000317650"/>
    </source>
</evidence>
<organism evidence="2 3">
    <name type="scientific">Musa balbisiana</name>
    <name type="common">Banana</name>
    <dbReference type="NCBI Taxonomy" id="52838"/>
    <lineage>
        <taxon>Eukaryota</taxon>
        <taxon>Viridiplantae</taxon>
        <taxon>Streptophyta</taxon>
        <taxon>Embryophyta</taxon>
        <taxon>Tracheophyta</taxon>
        <taxon>Spermatophyta</taxon>
        <taxon>Magnoliopsida</taxon>
        <taxon>Liliopsida</taxon>
        <taxon>Zingiberales</taxon>
        <taxon>Musaceae</taxon>
        <taxon>Musa</taxon>
    </lineage>
</organism>
<dbReference type="PANTHER" id="PTHR36899:SF3">
    <property type="entry name" value="F13K23.8 PROTEIN"/>
    <property type="match status" value="1"/>
</dbReference>